<dbReference type="RefSeq" id="WP_114823847.1">
    <property type="nucleotide sequence ID" value="NZ_QQSY01000001.1"/>
</dbReference>
<gene>
    <name evidence="1" type="ORF">DVT68_04680</name>
</gene>
<evidence type="ECO:0000313" key="1">
    <source>
        <dbReference type="EMBL" id="RDJ00119.1"/>
    </source>
</evidence>
<dbReference type="AlphaFoldDB" id="A0A370KBU1"/>
<accession>A0A370KBU1</accession>
<organism evidence="1 2">
    <name type="scientific">Dyella solisilvae</name>
    <dbReference type="NCBI Taxonomy" id="1920168"/>
    <lineage>
        <taxon>Bacteria</taxon>
        <taxon>Pseudomonadati</taxon>
        <taxon>Pseudomonadota</taxon>
        <taxon>Gammaproteobacteria</taxon>
        <taxon>Lysobacterales</taxon>
        <taxon>Rhodanobacteraceae</taxon>
        <taxon>Dyella</taxon>
    </lineage>
</organism>
<proteinExistence type="predicted"/>
<dbReference type="Proteomes" id="UP000254711">
    <property type="component" value="Unassembled WGS sequence"/>
</dbReference>
<evidence type="ECO:0000313" key="2">
    <source>
        <dbReference type="Proteomes" id="UP000254711"/>
    </source>
</evidence>
<keyword evidence="2" id="KW-1185">Reference proteome</keyword>
<dbReference type="EMBL" id="QQSY01000001">
    <property type="protein sequence ID" value="RDJ00119.1"/>
    <property type="molecule type" value="Genomic_DNA"/>
</dbReference>
<reference evidence="1 2" key="1">
    <citation type="submission" date="2018-07" db="EMBL/GenBank/DDBJ databases">
        <title>Dyella solisilvae sp. nov., isolated from the pine and broad-leaved mixed forest soil.</title>
        <authorList>
            <person name="Gao Z."/>
            <person name="Qiu L."/>
        </authorList>
    </citation>
    <scope>NUCLEOTIDE SEQUENCE [LARGE SCALE GENOMIC DNA]</scope>
    <source>
        <strain evidence="1 2">DHG54</strain>
    </source>
</reference>
<sequence length="130" mass="14287">MSIESCGDAIGIAARETLAKGRRDAQPPGNGAGKRHFLDVAPGGFLELDDPADVLSALLEEAIKPGTASHCVTCARRLSEVEILYFGVSCAFCEDELQRRFHQAIAGWPAITWRARLVRWLRRLARALEQ</sequence>
<name>A0A370KBU1_9GAMM</name>
<protein>
    <submittedName>
        <fullName evidence="1">Uncharacterized protein</fullName>
    </submittedName>
</protein>
<comment type="caution">
    <text evidence="1">The sequence shown here is derived from an EMBL/GenBank/DDBJ whole genome shotgun (WGS) entry which is preliminary data.</text>
</comment>